<dbReference type="PROSITE" id="PS50830">
    <property type="entry name" value="TNASE_3"/>
    <property type="match status" value="1"/>
</dbReference>
<dbReference type="EMBL" id="JABFCS010000001">
    <property type="protein sequence ID" value="NNU44585.1"/>
    <property type="molecule type" value="Genomic_DNA"/>
</dbReference>
<reference evidence="6 7" key="2">
    <citation type="submission" date="2020-06" db="EMBL/GenBank/DDBJ databases">
        <title>Ramlibacter rhizophilus sp. nov., isolated from rhizosphere soil of national flower Mugunghwa from South Korea.</title>
        <authorList>
            <person name="Zheng-Fei Y."/>
            <person name="Huan T."/>
        </authorList>
    </citation>
    <scope>NUCLEOTIDE SEQUENCE [LARGE SCALE GENOMIC DNA]</scope>
    <source>
        <strain evidence="6 7">B156</strain>
    </source>
</reference>
<keyword evidence="4" id="KW-0732">Signal</keyword>
<proteinExistence type="predicted"/>
<dbReference type="AlphaFoldDB" id="A0A849KIB9"/>
<accession>A0A849KIB9</accession>
<organism evidence="6 7">
    <name type="scientific">Ramlibacter montanisoli</name>
    <dbReference type="NCBI Taxonomy" id="2732512"/>
    <lineage>
        <taxon>Bacteria</taxon>
        <taxon>Pseudomonadati</taxon>
        <taxon>Pseudomonadota</taxon>
        <taxon>Betaproteobacteria</taxon>
        <taxon>Burkholderiales</taxon>
        <taxon>Comamonadaceae</taxon>
        <taxon>Ramlibacter</taxon>
    </lineage>
</organism>
<protein>
    <submittedName>
        <fullName evidence="6">Thermonuclease family protein</fullName>
    </submittedName>
</protein>
<evidence type="ECO:0000256" key="2">
    <source>
        <dbReference type="ARBA" id="ARBA00022759"/>
    </source>
</evidence>
<feature type="domain" description="TNase-like" evidence="5">
    <location>
        <begin position="19"/>
        <end position="141"/>
    </location>
</feature>
<dbReference type="PANTHER" id="PTHR12302">
    <property type="entry name" value="EBNA2 BINDING PROTEIN P100"/>
    <property type="match status" value="1"/>
</dbReference>
<sequence>MRAALLVLLLALAPALHAATFRATVTHVTDGDSLWVKPAGSSGAIELRLLDLDAPESCQSYGPQAKTALRARLLNENVRVRTRGVDDYNRQLARVEHQGKDVGAWMVSQGYAWSMTFHGKRGPYEKLEAQARRERKGLWSLPGALEPRSFRKRFGRCQ</sequence>
<dbReference type="SUPFAM" id="SSF50199">
    <property type="entry name" value="Staphylococcal nuclease"/>
    <property type="match status" value="1"/>
</dbReference>
<name>A0A849KIB9_9BURK</name>
<comment type="caution">
    <text evidence="6">The sequence shown here is derived from an EMBL/GenBank/DDBJ whole genome shotgun (WGS) entry which is preliminary data.</text>
</comment>
<evidence type="ECO:0000313" key="6">
    <source>
        <dbReference type="EMBL" id="NNU44585.1"/>
    </source>
</evidence>
<dbReference type="Pfam" id="PF00565">
    <property type="entry name" value="SNase"/>
    <property type="match status" value="1"/>
</dbReference>
<keyword evidence="2" id="KW-0255">Endonuclease</keyword>
<keyword evidence="7" id="KW-1185">Reference proteome</keyword>
<feature type="signal peptide" evidence="4">
    <location>
        <begin position="1"/>
        <end position="18"/>
    </location>
</feature>
<evidence type="ECO:0000256" key="3">
    <source>
        <dbReference type="ARBA" id="ARBA00022801"/>
    </source>
</evidence>
<reference evidence="6 7" key="1">
    <citation type="submission" date="2020-05" db="EMBL/GenBank/DDBJ databases">
        <authorList>
            <person name="Khan S.A."/>
            <person name="Jeon C.O."/>
            <person name="Chun B.H."/>
        </authorList>
    </citation>
    <scope>NUCLEOTIDE SEQUENCE [LARGE SCALE GENOMIC DNA]</scope>
    <source>
        <strain evidence="6 7">B156</strain>
    </source>
</reference>
<gene>
    <name evidence="6" type="ORF">HK415_17625</name>
</gene>
<evidence type="ECO:0000313" key="7">
    <source>
        <dbReference type="Proteomes" id="UP000552954"/>
    </source>
</evidence>
<dbReference type="InterPro" id="IPR016071">
    <property type="entry name" value="Staphylococal_nuclease_OB-fold"/>
</dbReference>
<evidence type="ECO:0000256" key="1">
    <source>
        <dbReference type="ARBA" id="ARBA00022722"/>
    </source>
</evidence>
<dbReference type="InterPro" id="IPR035437">
    <property type="entry name" value="SNase_OB-fold_sf"/>
</dbReference>
<dbReference type="RefSeq" id="WP_171561507.1">
    <property type="nucleotide sequence ID" value="NZ_JABFCS010000001.1"/>
</dbReference>
<feature type="chain" id="PRO_5032283744" evidence="4">
    <location>
        <begin position="19"/>
        <end position="158"/>
    </location>
</feature>
<dbReference type="Gene3D" id="2.40.50.90">
    <property type="match status" value="1"/>
</dbReference>
<dbReference type="GO" id="GO:0004519">
    <property type="term" value="F:endonuclease activity"/>
    <property type="evidence" value="ECO:0007669"/>
    <property type="project" value="UniProtKB-KW"/>
</dbReference>
<dbReference type="GO" id="GO:0016787">
    <property type="term" value="F:hydrolase activity"/>
    <property type="evidence" value="ECO:0007669"/>
    <property type="project" value="UniProtKB-KW"/>
</dbReference>
<keyword evidence="3" id="KW-0378">Hydrolase</keyword>
<dbReference type="PANTHER" id="PTHR12302:SF3">
    <property type="entry name" value="SERINE_THREONINE-PROTEIN KINASE 31"/>
    <property type="match status" value="1"/>
</dbReference>
<keyword evidence="1" id="KW-0540">Nuclease</keyword>
<dbReference type="Proteomes" id="UP000552954">
    <property type="component" value="Unassembled WGS sequence"/>
</dbReference>
<evidence type="ECO:0000256" key="4">
    <source>
        <dbReference type="SAM" id="SignalP"/>
    </source>
</evidence>
<evidence type="ECO:0000259" key="5">
    <source>
        <dbReference type="PROSITE" id="PS50830"/>
    </source>
</evidence>
<dbReference type="SMART" id="SM00318">
    <property type="entry name" value="SNc"/>
    <property type="match status" value="1"/>
</dbReference>